<dbReference type="Pfam" id="PF01835">
    <property type="entry name" value="MG2"/>
    <property type="match status" value="1"/>
</dbReference>
<dbReference type="Pfam" id="PF11974">
    <property type="entry name" value="bMG3"/>
    <property type="match status" value="1"/>
</dbReference>
<dbReference type="PANTHER" id="PTHR40094">
    <property type="entry name" value="ALPHA-2-MACROGLOBULIN HOMOLOG"/>
    <property type="match status" value="1"/>
</dbReference>
<dbReference type="InterPro" id="IPR021868">
    <property type="entry name" value="Alpha_2_Macroglob_MG3"/>
</dbReference>
<dbReference type="Gene3D" id="1.50.10.20">
    <property type="match status" value="1"/>
</dbReference>
<dbReference type="InterPro" id="IPR002890">
    <property type="entry name" value="MG2"/>
</dbReference>
<dbReference type="InterPro" id="IPR041462">
    <property type="entry name" value="Bact_A2M_MG6"/>
</dbReference>
<dbReference type="InterPro" id="IPR011626">
    <property type="entry name" value="Alpha-macroglobulin_TED"/>
</dbReference>
<gene>
    <name evidence="6" type="ORF">HMPREF9726_00842</name>
</gene>
<dbReference type="SMART" id="SM01360">
    <property type="entry name" value="A2M"/>
    <property type="match status" value="1"/>
</dbReference>
<feature type="domain" description="Alpha-2-macroglobulin bait region" evidence="4">
    <location>
        <begin position="986"/>
        <end position="1128"/>
    </location>
</feature>
<dbReference type="InterPro" id="IPR008930">
    <property type="entry name" value="Terpenoid_cyclase/PrenylTrfase"/>
</dbReference>
<sequence>MKSLNSLSKQLLAALVLVLSASVFMAGCKKNDQALQNAMDDIESISYGALKRLEPINVIFKEEIKHPENLEKACVLTPKPSGEWKVMGKNQITFTPSSAYSFKTDLSLELDVGLLLENTEKKKGISLTFSIAHPEFKLISGELIPDEKKENIFRFEGIGETDIPETLASIEKMLTADLKMGNSKSNPAIKVSQGSNSNQYKISIKEISRKKQVQELNLSWNLEALGGEGSSSASFTVAAISVFQVTSFSQETGSEIQVNFSDMLDSSQDLRGFIKLESSPEMPFRYGIDGYKLKIFSQNGLFPDNTRLSVLPGIKNSRGKKLETQADFSITVAWEKPSIRFTKAGNIIPAKEMSVLVSTKNISGLMLEAFQIYDKNMTQFLQINTIDGDYELNRVGEPVWRQSFDLEWNSSMKNKTVQHSLDLSKLIKKFPGGMFELRASFTKKHSMYESSSKSNEFSHLPFPKDISEIENFKNIETDYWNNSDIEDEDRYKFWSNRENPNHPAFYLPSYSNYCMAIKRILVSNIGLSAKKDREGKLYISAADLLTAEPMSGVNISLFNFAQKEFESGKTDGDGLLMLKNENDAFLIRAEKSGDVNWLPLNSEVLSTSHFQVEGESSKKGVKGYIYGERGVWRPGDDIHLVFILQDLEKNLPKDYPVKFYLEDPLGKKTDTKVFTSSVDGFYRIDTKTNAQDKTGTWYAIVTAGGKSWSKSIKVESIVPNRLFVNLDPKAKYFSEGYNQAVLGGEWLHGAKASGLKAEISARYVLNRTPFENYKNYNFINPELSVQQDSNKIWEGTLNDSGKADINLYLSSEAKAPGKLKAIFETRIYEPSGAFSTENKVFDYSPYSRYVGMQIPKSDDEYRDMLYTNKDQTLYFAVLDPEGNPVKEGVNLSVNLYKLEWYWWWEADEESANYTNSRYTQHIKNWNISAKGGKAELKMKVSNGDWGRYLITVSDPNGGHSSAQVVYFDWEGWASRKTSDESSDSIIMLTTDKAKYYADDTAEITFPGYEGAKALITLEKNGRVLKQEWIKSKGKIFSYKLKLDPSMAPNIYAHVSLIQEHSQTKNSLPIRMYGITPVMIENKLSRLSPVIQAEQSYEPNSKVSFTVSEEKGRPMTFTVAVVDEGLLGLTAFHTGNPWDSFYKKESSQITSWDVYKYVIGAYSGNIESILSVGGGGFIDNKTSKNAERFKPIVYFFGPFEIKAKEKKTIEFDLPQYIGALRIMAVAGKDGAYGIKEETVKVKSDLIVMPTLPRTMGIGETIEVPVTVFNGTSSEKKAKVVLKSEGAINISETKDLSIPANSDSSVFFKVKTDKGGIAKFTAEASASGISKTAKAFTEIDVLSRGIPYSTVELINIEAEKTFAKTVPLKGENGTKSLSVEISQMPALGLENRLAYLLGYPYGCIEQITSKAFPQLYLNTITALDQTEIDKAKSNVNSVLNRYINYQLRSGGFSYWPGGGYETSWATNYAGHFMVEAKKAGYEVNDSIYQSWLSHQIDMAKNWAGTYADSMETQAYRLYTLALAGKPEIGAMNRLKNMEQNLNSVSKAFLANAYSLAGHSSTAKAMLEKLYEPTTVYRSTGGNYSSNIRDLALILNAYTTVGETARTTNLISKLAKISSSNDWLSTQETAWILLALAPHYAFDKSKSANYEIVTEGNVIKNKLNNTSKLHNIPVNTETAKKMEIKNTGNTPIFAAINTAGKLNPGSETRIEENLKLSVVYQNEDDQEVSPETLKKGQRFKMRVRVDNKTQGALENLTLSIPIPTGWEITNTRLGGDDDTDSEDERNTRQLYDFQDLKDTHIYTHFALDGYGTKNFEFTGTVTYGGEYYIPAIFVEAMYDYAYRAVIPGTRVKAFD</sequence>
<dbReference type="EMBL" id="AGDV01000006">
    <property type="protein sequence ID" value="EMB35076.1"/>
    <property type="molecule type" value="Genomic_DNA"/>
</dbReference>
<evidence type="ECO:0008006" key="7">
    <source>
        <dbReference type="Google" id="ProtNLM"/>
    </source>
</evidence>
<dbReference type="SUPFAM" id="SSF48239">
    <property type="entry name" value="Terpenoid cyclases/Protein prenyltransferases"/>
    <property type="match status" value="1"/>
</dbReference>
<dbReference type="HOGENOM" id="CLU_000965_2_1_12"/>
<reference evidence="6" key="1">
    <citation type="submission" date="2012-01" db="EMBL/GenBank/DDBJ databases">
        <title>The Genome Sequence of Treponema denticola H-22.</title>
        <authorList>
            <consortium name="The Broad Institute Genome Sequencing Platform"/>
            <person name="Earl A."/>
            <person name="Ward D."/>
            <person name="Feldgarden M."/>
            <person name="Gevers D."/>
            <person name="Blanton J.M."/>
            <person name="Fenno C.J."/>
            <person name="Baranova O.V."/>
            <person name="Mathney J."/>
            <person name="Dewhirst F.E."/>
            <person name="Izard J."/>
            <person name="Young S.K."/>
            <person name="Zeng Q."/>
            <person name="Gargeya S."/>
            <person name="Fitzgerald M."/>
            <person name="Haas B."/>
            <person name="Abouelleil A."/>
            <person name="Alvarado L."/>
            <person name="Arachchi H.M."/>
            <person name="Berlin A."/>
            <person name="Chapman S.B."/>
            <person name="Gearin G."/>
            <person name="Goldberg J."/>
            <person name="Griggs A."/>
            <person name="Gujja S."/>
            <person name="Hansen M."/>
            <person name="Heiman D."/>
            <person name="Howarth C."/>
            <person name="Larimer J."/>
            <person name="Lui A."/>
            <person name="MacDonald P.J.P."/>
            <person name="McCowen C."/>
            <person name="Montmayeur A."/>
            <person name="Murphy C."/>
            <person name="Neiman D."/>
            <person name="Pearson M."/>
            <person name="Priest M."/>
            <person name="Roberts A."/>
            <person name="Saif S."/>
            <person name="Shea T."/>
            <person name="Sisk P."/>
            <person name="Stolte C."/>
            <person name="Sykes S."/>
            <person name="Wortman J."/>
            <person name="Nusbaum C."/>
            <person name="Birren B."/>
        </authorList>
    </citation>
    <scope>NUCLEOTIDE SEQUENCE [LARGE SCALE GENOMIC DNA]</scope>
    <source>
        <strain evidence="6">H-22</strain>
    </source>
</reference>
<dbReference type="Pfam" id="PF07678">
    <property type="entry name" value="TED_complement"/>
    <property type="match status" value="1"/>
</dbReference>
<dbReference type="Proteomes" id="UP000011705">
    <property type="component" value="Chromosome"/>
</dbReference>
<dbReference type="InterPro" id="IPR047565">
    <property type="entry name" value="Alpha-macroglob_thiol-ester_cl"/>
</dbReference>
<dbReference type="Pfam" id="PF00207">
    <property type="entry name" value="A2M"/>
    <property type="match status" value="1"/>
</dbReference>
<dbReference type="InterPro" id="IPR041246">
    <property type="entry name" value="Bact_MG10"/>
</dbReference>
<dbReference type="RefSeq" id="WP_002683720.1">
    <property type="nucleotide sequence ID" value="NZ_CM001795.1"/>
</dbReference>
<proteinExistence type="inferred from homology"/>
<dbReference type="PANTHER" id="PTHR40094:SF1">
    <property type="entry name" value="UBIQUITIN DOMAIN-CONTAINING PROTEIN"/>
    <property type="match status" value="1"/>
</dbReference>
<accession>A0A0E2E6L0</accession>
<feature type="signal peptide" evidence="3">
    <location>
        <begin position="1"/>
        <end position="26"/>
    </location>
</feature>
<evidence type="ECO:0000256" key="2">
    <source>
        <dbReference type="ARBA" id="ARBA00022729"/>
    </source>
</evidence>
<evidence type="ECO:0000313" key="6">
    <source>
        <dbReference type="EMBL" id="EMB35076.1"/>
    </source>
</evidence>
<dbReference type="InterPro" id="IPR011625">
    <property type="entry name" value="A2M_N_BRD"/>
</dbReference>
<dbReference type="Pfam" id="PF17972">
    <property type="entry name" value="bMG5"/>
    <property type="match status" value="1"/>
</dbReference>
<protein>
    <recommendedName>
        <fullName evidence="7">Alpha-2-macroglobulin domain-containing protein</fullName>
    </recommendedName>
</protein>
<feature type="chain" id="PRO_5002393550" description="Alpha-2-macroglobulin domain-containing protein" evidence="3">
    <location>
        <begin position="27"/>
        <end position="1852"/>
    </location>
</feature>
<evidence type="ECO:0000256" key="1">
    <source>
        <dbReference type="ARBA" id="ARBA00010556"/>
    </source>
</evidence>
<dbReference type="CDD" id="cd02891">
    <property type="entry name" value="A2M_like"/>
    <property type="match status" value="1"/>
</dbReference>
<dbReference type="PATRIC" id="fig|999432.5.peg.874"/>
<evidence type="ECO:0000259" key="4">
    <source>
        <dbReference type="SMART" id="SM01359"/>
    </source>
</evidence>
<dbReference type="InterPro" id="IPR041203">
    <property type="entry name" value="Bact_A2M_MG5"/>
</dbReference>
<dbReference type="Pfam" id="PF17962">
    <property type="entry name" value="bMG6"/>
    <property type="match status" value="1"/>
</dbReference>
<dbReference type="InterPro" id="IPR001599">
    <property type="entry name" value="Macroglobln_a2"/>
</dbReference>
<dbReference type="Gene3D" id="2.60.40.1930">
    <property type="match status" value="1"/>
</dbReference>
<dbReference type="GO" id="GO:0005615">
    <property type="term" value="C:extracellular space"/>
    <property type="evidence" value="ECO:0007669"/>
    <property type="project" value="InterPro"/>
</dbReference>
<keyword evidence="2 3" id="KW-0732">Signal</keyword>
<dbReference type="PROSITE" id="PS51257">
    <property type="entry name" value="PROKAR_LIPOPROTEIN"/>
    <property type="match status" value="1"/>
</dbReference>
<dbReference type="InterPro" id="IPR051802">
    <property type="entry name" value="YfhM-like"/>
</dbReference>
<evidence type="ECO:0000259" key="5">
    <source>
        <dbReference type="SMART" id="SM01360"/>
    </source>
</evidence>
<dbReference type="Pfam" id="PF17973">
    <property type="entry name" value="bMG10"/>
    <property type="match status" value="1"/>
</dbReference>
<dbReference type="Pfam" id="PF07703">
    <property type="entry name" value="A2M_BRD"/>
    <property type="match status" value="1"/>
</dbReference>
<comment type="caution">
    <text evidence="6">The sequence shown here is derived from an EMBL/GenBank/DDBJ whole genome shotgun (WGS) entry which is preliminary data.</text>
</comment>
<comment type="similarity">
    <text evidence="1">Belongs to the protease inhibitor I39 (alpha-2-macroglobulin) family. Bacterial alpha-2-macroglobulin subfamily.</text>
</comment>
<dbReference type="GO" id="GO:0004866">
    <property type="term" value="F:endopeptidase inhibitor activity"/>
    <property type="evidence" value="ECO:0007669"/>
    <property type="project" value="InterPro"/>
</dbReference>
<evidence type="ECO:0000256" key="3">
    <source>
        <dbReference type="SAM" id="SignalP"/>
    </source>
</evidence>
<dbReference type="SMART" id="SM01419">
    <property type="entry name" value="Thiol-ester_cl"/>
    <property type="match status" value="1"/>
</dbReference>
<dbReference type="Gene3D" id="2.60.40.10">
    <property type="entry name" value="Immunoglobulins"/>
    <property type="match status" value="1"/>
</dbReference>
<feature type="domain" description="Alpha-2-macroglobulin" evidence="5">
    <location>
        <begin position="1192"/>
        <end position="1280"/>
    </location>
</feature>
<dbReference type="SMART" id="SM01359">
    <property type="entry name" value="A2M_N_2"/>
    <property type="match status" value="1"/>
</dbReference>
<name>A0A0E2E6L0_TREDN</name>
<dbReference type="InterPro" id="IPR013783">
    <property type="entry name" value="Ig-like_fold"/>
</dbReference>
<organism evidence="6">
    <name type="scientific">Treponema denticola H-22</name>
    <dbReference type="NCBI Taxonomy" id="999432"/>
    <lineage>
        <taxon>Bacteria</taxon>
        <taxon>Pseudomonadati</taxon>
        <taxon>Spirochaetota</taxon>
        <taxon>Spirochaetia</taxon>
        <taxon>Spirochaetales</taxon>
        <taxon>Treponemataceae</taxon>
        <taxon>Treponema</taxon>
    </lineage>
</organism>